<keyword evidence="4" id="KW-1185">Reference proteome</keyword>
<feature type="compositionally biased region" description="Low complexity" evidence="1">
    <location>
        <begin position="403"/>
        <end position="416"/>
    </location>
</feature>
<dbReference type="InParanoid" id="A0A0D1BZK6"/>
<dbReference type="PROSITE" id="PS00463">
    <property type="entry name" value="ZN2_CY6_FUNGAL_1"/>
    <property type="match status" value="1"/>
</dbReference>
<feature type="compositionally biased region" description="Basic and acidic residues" evidence="1">
    <location>
        <begin position="594"/>
        <end position="605"/>
    </location>
</feature>
<reference evidence="3 4" key="1">
    <citation type="journal article" date="2006" name="Nature">
        <title>Insights from the genome of the biotrophic fungal plant pathogen Ustilago maydis.</title>
        <authorList>
            <person name="Kamper J."/>
            <person name="Kahmann R."/>
            <person name="Bolker M."/>
            <person name="Ma L.J."/>
            <person name="Brefort T."/>
            <person name="Saville B.J."/>
            <person name="Banuett F."/>
            <person name="Kronstad J.W."/>
            <person name="Gold S.E."/>
            <person name="Muller O."/>
            <person name="Perlin M.H."/>
            <person name="Wosten H.A."/>
            <person name="de Vries R."/>
            <person name="Ruiz-Herrera J."/>
            <person name="Reynaga-Pena C.G."/>
            <person name="Snetselaar K."/>
            <person name="McCann M."/>
            <person name="Perez-Martin J."/>
            <person name="Feldbrugge M."/>
            <person name="Basse C.W."/>
            <person name="Steinberg G."/>
            <person name="Ibeas J.I."/>
            <person name="Holloman W."/>
            <person name="Guzman P."/>
            <person name="Farman M."/>
            <person name="Stajich J.E."/>
            <person name="Sentandreu R."/>
            <person name="Gonzalez-Prieto J.M."/>
            <person name="Kennell J.C."/>
            <person name="Molina L."/>
            <person name="Schirawski J."/>
            <person name="Mendoza-Mendoza A."/>
            <person name="Greilinger D."/>
            <person name="Munch K."/>
            <person name="Rossel N."/>
            <person name="Scherer M."/>
            <person name="Vranes M."/>
            <person name="Ladendorf O."/>
            <person name="Vincon V."/>
            <person name="Fuchs U."/>
            <person name="Sandrock B."/>
            <person name="Meng S."/>
            <person name="Ho E.C."/>
            <person name="Cahill M.J."/>
            <person name="Boyce K.J."/>
            <person name="Klose J."/>
            <person name="Klosterman S.J."/>
            <person name="Deelstra H.J."/>
            <person name="Ortiz-Castellanos L."/>
            <person name="Li W."/>
            <person name="Sanchez-Alonso P."/>
            <person name="Schreier P.H."/>
            <person name="Hauser-Hahn I."/>
            <person name="Vaupel M."/>
            <person name="Koopmann E."/>
            <person name="Friedrich G."/>
            <person name="Voss H."/>
            <person name="Schluter T."/>
            <person name="Margolis J."/>
            <person name="Platt D."/>
            <person name="Swimmer C."/>
            <person name="Gnirke A."/>
            <person name="Chen F."/>
            <person name="Vysotskaia V."/>
            <person name="Mannhaupt G."/>
            <person name="Guldener U."/>
            <person name="Munsterkotter M."/>
            <person name="Haase D."/>
            <person name="Oesterheld M."/>
            <person name="Mewes H.W."/>
            <person name="Mauceli E.W."/>
            <person name="DeCaprio D."/>
            <person name="Wade C.M."/>
            <person name="Butler J."/>
            <person name="Young S."/>
            <person name="Jaffe D.B."/>
            <person name="Calvo S."/>
            <person name="Nusbaum C."/>
            <person name="Galagan J."/>
            <person name="Birren B.W."/>
        </authorList>
    </citation>
    <scope>NUCLEOTIDE SEQUENCE [LARGE SCALE GENOMIC DNA]</scope>
    <source>
        <strain evidence="4">DSM 14603 / FGSC 9021 / UM521</strain>
    </source>
</reference>
<evidence type="ECO:0000259" key="2">
    <source>
        <dbReference type="PROSITE" id="PS50048"/>
    </source>
</evidence>
<dbReference type="KEGG" id="uma:UMAG_04999"/>
<dbReference type="OMA" id="AANSHAC"/>
<dbReference type="PANTHER" id="PTHR31986">
    <property type="entry name" value="REGULATOR OF DRUG SENSITIVITY 2"/>
    <property type="match status" value="1"/>
</dbReference>
<gene>
    <name evidence="3" type="ORF">UMAG_04999</name>
</gene>
<dbReference type="EMBL" id="CM003154">
    <property type="protein sequence ID" value="KIS67132.1"/>
    <property type="molecule type" value="Genomic_DNA"/>
</dbReference>
<feature type="domain" description="Zn(2)-C6 fungal-type" evidence="2">
    <location>
        <begin position="368"/>
        <end position="399"/>
    </location>
</feature>
<dbReference type="eggNOG" id="ENOG502QQGC">
    <property type="taxonomic scope" value="Eukaryota"/>
</dbReference>
<dbReference type="GO" id="GO:0000977">
    <property type="term" value="F:RNA polymerase II transcription regulatory region sequence-specific DNA binding"/>
    <property type="evidence" value="ECO:0000318"/>
    <property type="project" value="GO_Central"/>
</dbReference>
<feature type="compositionally biased region" description="Low complexity" evidence="1">
    <location>
        <begin position="271"/>
        <end position="302"/>
    </location>
</feature>
<dbReference type="PANTHER" id="PTHR31986:SF7">
    <property type="entry name" value="REGULATOR OF DRUG SENSITIVITY 2"/>
    <property type="match status" value="1"/>
</dbReference>
<dbReference type="RefSeq" id="XP_011391301.1">
    <property type="nucleotide sequence ID" value="XM_011392999.1"/>
</dbReference>
<dbReference type="AlphaFoldDB" id="A0A0D1BZK6"/>
<dbReference type="GO" id="GO:0005634">
    <property type="term" value="C:nucleus"/>
    <property type="evidence" value="ECO:0000318"/>
    <property type="project" value="GO_Central"/>
</dbReference>
<feature type="compositionally biased region" description="Basic and acidic residues" evidence="1">
    <location>
        <begin position="20"/>
        <end position="36"/>
    </location>
</feature>
<sequence>MHPHRPLYDSHTENTPAGQRHVEMRDTLVGPSDRRTSQMQVTGLPQGHMEAKLGYDYANPQRMRPKSPLLSPTSSRDHLQLSSAQPPHDYRSMPSASRFPPEHVRLPQPPSHPEFPYDSYQFTHPDQPDRETYPEQSSPRYPALPRRVSPYDDPPDARYRHHPQQQRSPPYHEYGHPRRSDTIIPPSPSPSLSYPQHSGYAYRHARANDASGAPERHSLPNLRDSNGFVESIPISDEFAKRSSYSSDHVSYPQKSLARDHWHAFDQRRDSTGPSRPSTSTSSNPTVCTSTPTRSAPSCSSSSSRKRKKQFKYMLEHDAPDASKPNSMGTIEEDRDRDRDRDQFDQLEADVEAEGASQRKESRKKVKKACIFCKRSHMPCEEARPCKRCVKRGISHLCRDAEPANASSAATTSTSTTKNKFGEARQQARTRRSKQEDGARSNSQHTGETESESDLESLASSGASSKLHRTGTDFRRPDMNTMPGAAVRDPDIRPSLPVSALLSSTRVELARRSVKRSPSPGVTEQEQKEAWNRSMDPPTQHKMMQMLEAGPTAEDLSDIFGEMPTSLLMTPAMANAPDGQSILRPASAGLPDSLNRRGSEAKDGQHRCKRSLSHPFSREQAQVDEAGFKLPPRPKHLLQEEMATTSELRGGPPTYSYTYGYAKLARWMHTRFSRANCEKVDRSLSMIRPKLMAISHSLPEEELISVEDSFYRLLDFYTQNVLETIPVPMIVARRTGEIYAANSHACKLLQLPASLFEGGQICHYQLVTEQDSVSMWDKYAQEATGRLEAPPSQTAMLEVDRSLLLFNKPGFNPRTRELLGDGVCEDGSEVVVRRKVIVTFEAKISKHGLPFMVTGTIVPIPDDE</sequence>
<feature type="region of interest" description="Disordered" evidence="1">
    <location>
        <begin position="1"/>
        <end position="228"/>
    </location>
</feature>
<dbReference type="CDD" id="cd00067">
    <property type="entry name" value="GAL4"/>
    <property type="match status" value="1"/>
</dbReference>
<feature type="compositionally biased region" description="Low complexity" evidence="1">
    <location>
        <begin position="455"/>
        <end position="464"/>
    </location>
</feature>
<feature type="compositionally biased region" description="Basic and acidic residues" evidence="1">
    <location>
        <begin position="331"/>
        <end position="340"/>
    </location>
</feature>
<proteinExistence type="predicted"/>
<dbReference type="VEuPathDB" id="FungiDB:UMAG_04999"/>
<dbReference type="GO" id="GO:0008270">
    <property type="term" value="F:zinc ion binding"/>
    <property type="evidence" value="ECO:0007669"/>
    <property type="project" value="InterPro"/>
</dbReference>
<feature type="compositionally biased region" description="Polar residues" evidence="1">
    <location>
        <begin position="70"/>
        <end position="85"/>
    </location>
</feature>
<name>A0A0D1BZK6_MYCMD</name>
<protein>
    <recommendedName>
        <fullName evidence="2">Zn(2)-C6 fungal-type domain-containing protein</fullName>
    </recommendedName>
</protein>
<evidence type="ECO:0000256" key="1">
    <source>
        <dbReference type="SAM" id="MobiDB-lite"/>
    </source>
</evidence>
<dbReference type="GeneID" id="23565012"/>
<dbReference type="GO" id="GO:0000981">
    <property type="term" value="F:DNA-binding transcription factor activity, RNA polymerase II-specific"/>
    <property type="evidence" value="ECO:0007669"/>
    <property type="project" value="InterPro"/>
</dbReference>
<accession>A0A0D1BZK6</accession>
<evidence type="ECO:0000313" key="4">
    <source>
        <dbReference type="Proteomes" id="UP000000561"/>
    </source>
</evidence>
<dbReference type="InterPro" id="IPR053045">
    <property type="entry name" value="Zinc_cluster_trans_reg"/>
</dbReference>
<feature type="region of interest" description="Disordered" evidence="1">
    <location>
        <begin position="266"/>
        <end position="340"/>
    </location>
</feature>
<dbReference type="SMART" id="SM00066">
    <property type="entry name" value="GAL4"/>
    <property type="match status" value="1"/>
</dbReference>
<evidence type="ECO:0000313" key="3">
    <source>
        <dbReference type="EMBL" id="KIS67132.1"/>
    </source>
</evidence>
<feature type="region of interest" description="Disordered" evidence="1">
    <location>
        <begin position="401"/>
        <end position="492"/>
    </location>
</feature>
<dbReference type="InterPro" id="IPR001138">
    <property type="entry name" value="Zn2Cys6_DnaBD"/>
</dbReference>
<feature type="region of interest" description="Disordered" evidence="1">
    <location>
        <begin position="510"/>
        <end position="534"/>
    </location>
</feature>
<dbReference type="OrthoDB" id="65716at2759"/>
<dbReference type="Proteomes" id="UP000000561">
    <property type="component" value="Chromosome 15"/>
</dbReference>
<dbReference type="Gene3D" id="4.10.240.10">
    <property type="entry name" value="Zn(2)-C6 fungal-type DNA-binding domain"/>
    <property type="match status" value="1"/>
</dbReference>
<organism evidence="3 4">
    <name type="scientific">Mycosarcoma maydis</name>
    <name type="common">Corn smut fungus</name>
    <name type="synonym">Ustilago maydis</name>
    <dbReference type="NCBI Taxonomy" id="5270"/>
    <lineage>
        <taxon>Eukaryota</taxon>
        <taxon>Fungi</taxon>
        <taxon>Dikarya</taxon>
        <taxon>Basidiomycota</taxon>
        <taxon>Ustilaginomycotina</taxon>
        <taxon>Ustilaginomycetes</taxon>
        <taxon>Ustilaginales</taxon>
        <taxon>Ustilaginaceae</taxon>
        <taxon>Mycosarcoma</taxon>
    </lineage>
</organism>
<feature type="compositionally biased region" description="Basic and acidic residues" evidence="1">
    <location>
        <begin position="1"/>
        <end position="12"/>
    </location>
</feature>
<dbReference type="PROSITE" id="PS50048">
    <property type="entry name" value="ZN2_CY6_FUNGAL_2"/>
    <property type="match status" value="1"/>
</dbReference>
<dbReference type="SUPFAM" id="SSF57701">
    <property type="entry name" value="Zn2/Cys6 DNA-binding domain"/>
    <property type="match status" value="1"/>
</dbReference>
<feature type="region of interest" description="Disordered" evidence="1">
    <location>
        <begin position="594"/>
        <end position="619"/>
    </location>
</feature>
<dbReference type="InterPro" id="IPR036864">
    <property type="entry name" value="Zn2-C6_fun-type_DNA-bd_sf"/>
</dbReference>